<evidence type="ECO:0008006" key="3">
    <source>
        <dbReference type="Google" id="ProtNLM"/>
    </source>
</evidence>
<accession>A0A4U1J762</accession>
<name>A0A4U1J762_9BACT</name>
<comment type="caution">
    <text evidence="1">The sequence shown here is derived from an EMBL/GenBank/DDBJ whole genome shotgun (WGS) entry which is preliminary data.</text>
</comment>
<dbReference type="EMBL" id="SSMQ01000031">
    <property type="protein sequence ID" value="TKD03194.1"/>
    <property type="molecule type" value="Genomic_DNA"/>
</dbReference>
<evidence type="ECO:0000313" key="1">
    <source>
        <dbReference type="EMBL" id="TKD03194.1"/>
    </source>
</evidence>
<sequence>MKYLLAFLGFSAGLTGCGPVVDTIDTSTAGSGGAGASGAGGSGGVGGSSGVGGWGAGPSALCKPLTNPSGPAQPLCGLEAPCQVLEEELLAVPPAYRNDAPALSLDASCHPRVLFSSATGEYKGFYAVRKAVGDWQVIPTPFDSATAGLVSIAPDVPVALVNDGAFGASLWSFTTEGWSLVGDVPEEGTHLARGFALGKTGEFFAGFRGPGDELLLGRYGSSSWSIETLGGTPFPFPVVVSPEGAPHLIAWEAVNGAWKLHWQTPPHAHEVVMPLGAGTLQADAYRLVLGTTAADVVNPQGKPHVLALRQLSDFTFELVYATREGKDTWTVMPLEQVPQDTTVYPLGIVTNEAGAVRLFYSRVKFASPTAGQLVVAAPVPSGPKLAVVTEGFSPFGATFDRDGVGRIHVALYEFNTTSDIGIRYLVLGP</sequence>
<dbReference type="PROSITE" id="PS51257">
    <property type="entry name" value="PROKAR_LIPOPROTEIN"/>
    <property type="match status" value="1"/>
</dbReference>
<proteinExistence type="predicted"/>
<dbReference type="OrthoDB" id="5494871at2"/>
<protein>
    <recommendedName>
        <fullName evidence="3">Lipoprotein</fullName>
    </recommendedName>
</protein>
<dbReference type="AlphaFoldDB" id="A0A4U1J762"/>
<organism evidence="1 2">
    <name type="scientific">Polyangium fumosum</name>
    <dbReference type="NCBI Taxonomy" id="889272"/>
    <lineage>
        <taxon>Bacteria</taxon>
        <taxon>Pseudomonadati</taxon>
        <taxon>Myxococcota</taxon>
        <taxon>Polyangia</taxon>
        <taxon>Polyangiales</taxon>
        <taxon>Polyangiaceae</taxon>
        <taxon>Polyangium</taxon>
    </lineage>
</organism>
<dbReference type="Proteomes" id="UP000309215">
    <property type="component" value="Unassembled WGS sequence"/>
</dbReference>
<reference evidence="1 2" key="1">
    <citation type="submission" date="2019-04" db="EMBL/GenBank/DDBJ databases">
        <authorList>
            <person name="Li Y."/>
            <person name="Wang J."/>
        </authorList>
    </citation>
    <scope>NUCLEOTIDE SEQUENCE [LARGE SCALE GENOMIC DNA]</scope>
    <source>
        <strain evidence="1 2">DSM 14668</strain>
    </source>
</reference>
<dbReference type="RefSeq" id="WP_136931991.1">
    <property type="nucleotide sequence ID" value="NZ_SSMQ01000031.1"/>
</dbReference>
<keyword evidence="2" id="KW-1185">Reference proteome</keyword>
<gene>
    <name evidence="1" type="ORF">E8A74_27165</name>
</gene>
<evidence type="ECO:0000313" key="2">
    <source>
        <dbReference type="Proteomes" id="UP000309215"/>
    </source>
</evidence>